<dbReference type="InterPro" id="IPR023195">
    <property type="entry name" value="Nict_dMeBzImd_PRibTrfase_N"/>
</dbReference>
<dbReference type="HAMAP" id="MF_00230">
    <property type="entry name" value="CobT"/>
    <property type="match status" value="1"/>
</dbReference>
<dbReference type="GO" id="GO:0009236">
    <property type="term" value="P:cobalamin biosynthetic process"/>
    <property type="evidence" value="ECO:0007669"/>
    <property type="project" value="UniProtKB-UniRule"/>
</dbReference>
<dbReference type="AlphaFoldDB" id="A0A7X1E5C2"/>
<comment type="function">
    <text evidence="10">Catalyzes the synthesis of alpha-ribazole-5'-phosphate from nicotinate mononucleotide (NAMN) and 5,6-dimethylbenzimidazole (DMB).</text>
</comment>
<evidence type="ECO:0000256" key="6">
    <source>
        <dbReference type="ARBA" id="ARBA00022676"/>
    </source>
</evidence>
<evidence type="ECO:0000256" key="3">
    <source>
        <dbReference type="ARBA" id="ARBA00011991"/>
    </source>
</evidence>
<evidence type="ECO:0000256" key="1">
    <source>
        <dbReference type="ARBA" id="ARBA00005049"/>
    </source>
</evidence>
<evidence type="ECO:0000313" key="11">
    <source>
        <dbReference type="EMBL" id="MBC2602883.1"/>
    </source>
</evidence>
<evidence type="ECO:0000256" key="5">
    <source>
        <dbReference type="ARBA" id="ARBA00022573"/>
    </source>
</evidence>
<dbReference type="Gene3D" id="1.10.1610.10">
    <property type="match status" value="1"/>
</dbReference>
<dbReference type="GO" id="GO:0008939">
    <property type="term" value="F:nicotinate-nucleotide-dimethylbenzimidazole phosphoribosyltransferase activity"/>
    <property type="evidence" value="ECO:0007669"/>
    <property type="project" value="UniProtKB-UniRule"/>
</dbReference>
<feature type="active site" description="Proton acceptor" evidence="10">
    <location>
        <position position="317"/>
    </location>
</feature>
<keyword evidence="6 10" id="KW-0328">Glycosyltransferase</keyword>
<dbReference type="CDD" id="cd02439">
    <property type="entry name" value="DMB-PRT_CobT"/>
    <property type="match status" value="1"/>
</dbReference>
<proteinExistence type="inferred from homology"/>
<sequence length="364" mass="38449">MIQETIAKIQPVDSTLAPAVQNHLDDLIKPRGSLGMLERLAKRFVLATGNPHPSAKKKRICVFAADHGVVDEGLTFTGSEFTPLIVGNMIEGKSGVSIFSQHVGSELEVVDVGINADVSGMKKLLQRKIALGTRNLAREPAMTSDECARAIAVGIERANAAADDGIQLLGTGEMGIGNTTPSSAILAALLPSSVREVTGPGAGLKNDEALEHKIEVIERALLLHQKALQDPFQTLAAVGGLEIAALTGLCLGAAARRLPVVIDGFIASAAALVAFRLSSSVADYLFYSHRSAEPGHDTFARELGVEPILQLGMRLGEGTGAALAMNIIEASLKMYTEMPTFSSFKVENTNHARCFPASSQPCVY</sequence>
<accession>A0A7X1E5C2</accession>
<keyword evidence="5 10" id="KW-0169">Cobalamin biosynthesis</keyword>
<dbReference type="RefSeq" id="WP_185693549.1">
    <property type="nucleotide sequence ID" value="NZ_JACHVA010000102.1"/>
</dbReference>
<reference evidence="11 12" key="1">
    <citation type="submission" date="2020-07" db="EMBL/GenBank/DDBJ databases">
        <authorList>
            <person name="Feng X."/>
        </authorList>
    </citation>
    <scope>NUCLEOTIDE SEQUENCE [LARGE SCALE GENOMIC DNA]</scope>
    <source>
        <strain evidence="11 12">JCM14086</strain>
    </source>
</reference>
<comment type="pathway">
    <text evidence="1 10">Nucleoside biosynthesis; alpha-ribazole biosynthesis; alpha-ribazole from 5,6-dimethylbenzimidazole: step 1/2.</text>
</comment>
<dbReference type="InterPro" id="IPR036087">
    <property type="entry name" value="Nict_dMeBzImd_PRibTrfase_sf"/>
</dbReference>
<dbReference type="NCBIfam" id="NF000996">
    <property type="entry name" value="PRK00105.1"/>
    <property type="match status" value="1"/>
</dbReference>
<comment type="similarity">
    <text evidence="2 10">Belongs to the CobT family.</text>
</comment>
<dbReference type="Proteomes" id="UP000525652">
    <property type="component" value="Unassembled WGS sequence"/>
</dbReference>
<keyword evidence="7 10" id="KW-0808">Transferase</keyword>
<dbReference type="NCBIfam" id="TIGR03160">
    <property type="entry name" value="cobT_DBIPRT"/>
    <property type="match status" value="1"/>
</dbReference>
<dbReference type="Gene3D" id="3.40.50.10210">
    <property type="match status" value="1"/>
</dbReference>
<evidence type="ECO:0000256" key="4">
    <source>
        <dbReference type="ARBA" id="ARBA00015486"/>
    </source>
</evidence>
<dbReference type="InterPro" id="IPR003200">
    <property type="entry name" value="Nict_dMeBzImd_PRibTrfase"/>
</dbReference>
<dbReference type="UniPathway" id="UPA00061">
    <property type="reaction ID" value="UER00516"/>
</dbReference>
<name>A0A7X1E5C2_9BACT</name>
<dbReference type="SUPFAM" id="SSF52733">
    <property type="entry name" value="Nicotinate mononucleotide:5,6-dimethylbenzimidazole phosphoribosyltransferase (CobT)"/>
    <property type="match status" value="1"/>
</dbReference>
<gene>
    <name evidence="10 11" type="primary">cobT</name>
    <name evidence="11" type="ORF">H5P30_13955</name>
</gene>
<evidence type="ECO:0000256" key="8">
    <source>
        <dbReference type="ARBA" id="ARBA00030686"/>
    </source>
</evidence>
<comment type="catalytic activity">
    <reaction evidence="9 10">
        <text>5,6-dimethylbenzimidazole + nicotinate beta-D-ribonucleotide = alpha-ribazole 5'-phosphate + nicotinate + H(+)</text>
        <dbReference type="Rhea" id="RHEA:11196"/>
        <dbReference type="ChEBI" id="CHEBI:15378"/>
        <dbReference type="ChEBI" id="CHEBI:15890"/>
        <dbReference type="ChEBI" id="CHEBI:32544"/>
        <dbReference type="ChEBI" id="CHEBI:57502"/>
        <dbReference type="ChEBI" id="CHEBI:57918"/>
        <dbReference type="EC" id="2.4.2.21"/>
    </reaction>
</comment>
<dbReference type="InterPro" id="IPR017846">
    <property type="entry name" value="Nict_dMeBzImd_PRibTrfase_bact"/>
</dbReference>
<dbReference type="EMBL" id="JACHVA010000102">
    <property type="protein sequence ID" value="MBC2602883.1"/>
    <property type="molecule type" value="Genomic_DNA"/>
</dbReference>
<evidence type="ECO:0000256" key="7">
    <source>
        <dbReference type="ARBA" id="ARBA00022679"/>
    </source>
</evidence>
<protein>
    <recommendedName>
        <fullName evidence="4 10">Nicotinate-nucleotide--dimethylbenzimidazole phosphoribosyltransferase</fullName>
        <shortName evidence="10">NN:DBI PRT</shortName>
        <ecNumber evidence="3 10">2.4.2.21</ecNumber>
    </recommendedName>
    <alternativeName>
        <fullName evidence="8 10">N(1)-alpha-phosphoribosyltransferase</fullName>
    </alternativeName>
</protein>
<keyword evidence="12" id="KW-1185">Reference proteome</keyword>
<evidence type="ECO:0000256" key="2">
    <source>
        <dbReference type="ARBA" id="ARBA00007110"/>
    </source>
</evidence>
<evidence type="ECO:0000313" key="12">
    <source>
        <dbReference type="Proteomes" id="UP000525652"/>
    </source>
</evidence>
<dbReference type="FunFam" id="3.40.50.10210:FF:000001">
    <property type="entry name" value="Nicotinate-nucleotide--dimethylbenzimidazole phosphoribosyltransferase"/>
    <property type="match status" value="1"/>
</dbReference>
<dbReference type="EC" id="2.4.2.21" evidence="3 10"/>
<evidence type="ECO:0000256" key="9">
    <source>
        <dbReference type="ARBA" id="ARBA00047340"/>
    </source>
</evidence>
<dbReference type="Pfam" id="PF02277">
    <property type="entry name" value="DBI_PRT"/>
    <property type="match status" value="1"/>
</dbReference>
<dbReference type="PANTHER" id="PTHR43463:SF1">
    <property type="entry name" value="NICOTINATE-NUCLEOTIDE--DIMETHYLBENZIMIDAZOLE PHOSPHORIBOSYLTRANSFERASE"/>
    <property type="match status" value="1"/>
</dbReference>
<evidence type="ECO:0000256" key="10">
    <source>
        <dbReference type="HAMAP-Rule" id="MF_00230"/>
    </source>
</evidence>
<dbReference type="PANTHER" id="PTHR43463">
    <property type="entry name" value="NICOTINATE-NUCLEOTIDE--DIMETHYLBENZIMIDAZOLE PHOSPHORIBOSYLTRANSFERASE"/>
    <property type="match status" value="1"/>
</dbReference>
<comment type="caution">
    <text evidence="11">The sequence shown here is derived from an EMBL/GenBank/DDBJ whole genome shotgun (WGS) entry which is preliminary data.</text>
</comment>
<organism evidence="11 12">
    <name type="scientific">Puniceicoccus vermicola</name>
    <dbReference type="NCBI Taxonomy" id="388746"/>
    <lineage>
        <taxon>Bacteria</taxon>
        <taxon>Pseudomonadati</taxon>
        <taxon>Verrucomicrobiota</taxon>
        <taxon>Opitutia</taxon>
        <taxon>Puniceicoccales</taxon>
        <taxon>Puniceicoccaceae</taxon>
        <taxon>Puniceicoccus</taxon>
    </lineage>
</organism>